<dbReference type="Proteomes" id="UP000229090">
    <property type="component" value="Segment"/>
</dbReference>
<evidence type="ECO:0000313" key="2">
    <source>
        <dbReference type="Proteomes" id="UP000229090"/>
    </source>
</evidence>
<dbReference type="GeneID" id="63210203"/>
<name>A0A2D1GPU7_9CAUD</name>
<evidence type="ECO:0000313" key="1">
    <source>
        <dbReference type="EMBL" id="ATN94062.1"/>
    </source>
</evidence>
<dbReference type="RefSeq" id="YP_010013589.1">
    <property type="nucleotide sequence ID" value="NC_053512.1"/>
</dbReference>
<dbReference type="KEGG" id="vg:63210203"/>
<accession>A0A2D1GPU7</accession>
<keyword evidence="2" id="KW-1185">Reference proteome</keyword>
<gene>
    <name evidence="1" type="primary">100</name>
    <name evidence="1" type="ORF">SEA_KUMAO_100</name>
</gene>
<organism evidence="1 2">
    <name type="scientific">Mycobacterium phage Kumao</name>
    <dbReference type="NCBI Taxonomy" id="2041344"/>
    <lineage>
        <taxon>Viruses</taxon>
        <taxon>Duplodnaviria</taxon>
        <taxon>Heunggongvirae</taxon>
        <taxon>Uroviricota</taxon>
        <taxon>Caudoviricetes</taxon>
        <taxon>Vilmaviridae</taxon>
        <taxon>Kumaovirus</taxon>
        <taxon>Kumaovirus kumao</taxon>
    </lineage>
</organism>
<dbReference type="EMBL" id="MG009575">
    <property type="protein sequence ID" value="ATN94062.1"/>
    <property type="molecule type" value="Genomic_DNA"/>
</dbReference>
<proteinExistence type="predicted"/>
<protein>
    <submittedName>
        <fullName evidence="1">Uncharacterized protein</fullName>
    </submittedName>
</protein>
<reference evidence="2" key="1">
    <citation type="submission" date="2017-09" db="EMBL/GenBank/DDBJ databases">
        <authorList>
            <person name="Ehlers B."/>
            <person name="Leendertz F.H."/>
        </authorList>
    </citation>
    <scope>NUCLEOTIDE SEQUENCE [LARGE SCALE GENOMIC DNA]</scope>
</reference>
<sequence length="215" mass="24689">MVAMAISDIRENDVELAKAVERCNDALIDRDSLMRRIHFQQGDLRLSLSDEDALCRATETQLARLAHLDTEIAHWESVIRYSDRRWAAHGRWSRYYKVRSNHIHSTRECIKIGEHTRLIMLAEFSGRPTEDVVAAHGPRLCRSCFPGVPVEWTMYGRRPTTQCPGTGTWMPWRYDGDYEVCPVCGRKVRCTSAGKLRKHAPPVEEIARIAERSVV</sequence>